<dbReference type="InterPro" id="IPR005084">
    <property type="entry name" value="CBM6"/>
</dbReference>
<dbReference type="InterPro" id="IPR026891">
    <property type="entry name" value="Fn3-like"/>
</dbReference>
<dbReference type="InterPro" id="IPR013783">
    <property type="entry name" value="Ig-like_fold"/>
</dbReference>
<evidence type="ECO:0000259" key="20">
    <source>
        <dbReference type="PROSITE" id="PS51175"/>
    </source>
</evidence>
<keyword evidence="8" id="KW-0378">Hydrolase</keyword>
<evidence type="ECO:0000256" key="9">
    <source>
        <dbReference type="ARBA" id="ARBA00023001"/>
    </source>
</evidence>
<keyword evidence="9" id="KW-0136">Cellulose degradation</keyword>
<dbReference type="OrthoDB" id="416222at2759"/>
<dbReference type="Pfam" id="PF01915">
    <property type="entry name" value="Glyco_hydro_3_C"/>
    <property type="match status" value="1"/>
</dbReference>
<evidence type="ECO:0000256" key="5">
    <source>
        <dbReference type="ARBA" id="ARBA00012744"/>
    </source>
</evidence>
<dbReference type="GO" id="GO:0005576">
    <property type="term" value="C:extracellular region"/>
    <property type="evidence" value="ECO:0007669"/>
    <property type="project" value="UniProtKB-SubCell"/>
</dbReference>
<dbReference type="Gene3D" id="2.60.120.260">
    <property type="entry name" value="Galactose-binding domain-like"/>
    <property type="match status" value="1"/>
</dbReference>
<dbReference type="SUPFAM" id="SSF52279">
    <property type="entry name" value="Beta-D-glucan exohydrolase, C-terminal domain"/>
    <property type="match status" value="1"/>
</dbReference>
<evidence type="ECO:0000256" key="18">
    <source>
        <dbReference type="SAM" id="MobiDB-lite"/>
    </source>
</evidence>
<dbReference type="STRING" id="1380566.A0A179EW42"/>
<dbReference type="SMART" id="SM01217">
    <property type="entry name" value="Fn3_like"/>
    <property type="match status" value="1"/>
</dbReference>
<dbReference type="SUPFAM" id="SSF51445">
    <property type="entry name" value="(Trans)glycosidases"/>
    <property type="match status" value="1"/>
</dbReference>
<evidence type="ECO:0000256" key="14">
    <source>
        <dbReference type="ARBA" id="ARBA00070030"/>
    </source>
</evidence>
<dbReference type="FunFam" id="2.60.40.10:FF:000757">
    <property type="entry name" value="Beta-glucosidase G"/>
    <property type="match status" value="1"/>
</dbReference>
<feature type="domain" description="CBM6" evidence="20">
    <location>
        <begin position="741"/>
        <end position="871"/>
    </location>
</feature>
<comment type="subcellular location">
    <subcellularLocation>
        <location evidence="2">Secreted</location>
    </subcellularLocation>
</comment>
<comment type="pathway">
    <text evidence="3">Glycan metabolism; cellulose degradation.</text>
</comment>
<evidence type="ECO:0000256" key="6">
    <source>
        <dbReference type="ARBA" id="ARBA00022525"/>
    </source>
</evidence>
<evidence type="ECO:0000256" key="7">
    <source>
        <dbReference type="ARBA" id="ARBA00022729"/>
    </source>
</evidence>
<dbReference type="Pfam" id="PF00933">
    <property type="entry name" value="Glyco_hydro_3"/>
    <property type="match status" value="1"/>
</dbReference>
<organism evidence="21 22">
    <name type="scientific">Pochonia chlamydosporia 170</name>
    <dbReference type="NCBI Taxonomy" id="1380566"/>
    <lineage>
        <taxon>Eukaryota</taxon>
        <taxon>Fungi</taxon>
        <taxon>Dikarya</taxon>
        <taxon>Ascomycota</taxon>
        <taxon>Pezizomycotina</taxon>
        <taxon>Sordariomycetes</taxon>
        <taxon>Hypocreomycetidae</taxon>
        <taxon>Hypocreales</taxon>
        <taxon>Clavicipitaceae</taxon>
        <taxon>Pochonia</taxon>
    </lineage>
</organism>
<evidence type="ECO:0000256" key="3">
    <source>
        <dbReference type="ARBA" id="ARBA00004987"/>
    </source>
</evidence>
<dbReference type="Gene3D" id="3.40.50.1700">
    <property type="entry name" value="Glycoside hydrolase family 3 C-terminal domain"/>
    <property type="match status" value="1"/>
</dbReference>
<dbReference type="CDD" id="cd04084">
    <property type="entry name" value="CBM6_xylanase-like"/>
    <property type="match status" value="1"/>
</dbReference>
<dbReference type="FunFam" id="3.40.50.1700:FF:000003">
    <property type="entry name" value="Probable beta-glucosidase"/>
    <property type="match status" value="1"/>
</dbReference>
<evidence type="ECO:0000256" key="2">
    <source>
        <dbReference type="ARBA" id="ARBA00004613"/>
    </source>
</evidence>
<evidence type="ECO:0000313" key="21">
    <source>
        <dbReference type="EMBL" id="OAQ57401.2"/>
    </source>
</evidence>
<dbReference type="Gene3D" id="2.60.40.10">
    <property type="entry name" value="Immunoglobulins"/>
    <property type="match status" value="1"/>
</dbReference>
<dbReference type="SUPFAM" id="SSF49785">
    <property type="entry name" value="Galactose-binding domain-like"/>
    <property type="match status" value="1"/>
</dbReference>
<feature type="signal peptide" evidence="19">
    <location>
        <begin position="1"/>
        <end position="19"/>
    </location>
</feature>
<dbReference type="InterPro" id="IPR036881">
    <property type="entry name" value="Glyco_hydro_3_C_sf"/>
</dbReference>
<dbReference type="SMART" id="SM00606">
    <property type="entry name" value="CBD_IV"/>
    <property type="match status" value="1"/>
</dbReference>
<dbReference type="Gene3D" id="3.20.20.300">
    <property type="entry name" value="Glycoside hydrolase, family 3, N-terminal domain"/>
    <property type="match status" value="1"/>
</dbReference>
<evidence type="ECO:0000256" key="4">
    <source>
        <dbReference type="ARBA" id="ARBA00005336"/>
    </source>
</evidence>
<comment type="caution">
    <text evidence="21">The sequence shown here is derived from an EMBL/GenBank/DDBJ whole genome shotgun (WGS) entry which is preliminary data.</text>
</comment>
<evidence type="ECO:0000256" key="1">
    <source>
        <dbReference type="ARBA" id="ARBA00000448"/>
    </source>
</evidence>
<dbReference type="KEGG" id="pchm:VFPPC_12470"/>
<feature type="compositionally biased region" description="Polar residues" evidence="18">
    <location>
        <begin position="745"/>
        <end position="760"/>
    </location>
</feature>
<dbReference type="InterPro" id="IPR001764">
    <property type="entry name" value="Glyco_hydro_3_N"/>
</dbReference>
<evidence type="ECO:0000256" key="16">
    <source>
        <dbReference type="ARBA" id="ARBA00083231"/>
    </source>
</evidence>
<reference evidence="21 22" key="1">
    <citation type="journal article" date="2016" name="PLoS Pathog.">
        <title>Biosynthesis of antibiotic leucinostatins in bio-control fungus Purpureocillium lilacinum and their inhibition on phytophthora revealed by genome mining.</title>
        <authorList>
            <person name="Wang G."/>
            <person name="Liu Z."/>
            <person name="Lin R."/>
            <person name="Li E."/>
            <person name="Mao Z."/>
            <person name="Ling J."/>
            <person name="Yang Y."/>
            <person name="Yin W.B."/>
            <person name="Xie B."/>
        </authorList>
    </citation>
    <scope>NUCLEOTIDE SEQUENCE [LARGE SCALE GENOMIC DNA]</scope>
    <source>
        <strain evidence="21">170</strain>
    </source>
</reference>
<dbReference type="InterPro" id="IPR036962">
    <property type="entry name" value="Glyco_hydro_3_N_sf"/>
</dbReference>
<keyword evidence="13" id="KW-0624">Polysaccharide degradation</keyword>
<dbReference type="PANTHER" id="PTHR42715:SF28">
    <property type="entry name" value="BETA-GLUCOSIDASE L-RELATED"/>
    <property type="match status" value="1"/>
</dbReference>
<dbReference type="Proteomes" id="UP000078397">
    <property type="component" value="Unassembled WGS sequence"/>
</dbReference>
<dbReference type="GO" id="GO:0030246">
    <property type="term" value="F:carbohydrate binding"/>
    <property type="evidence" value="ECO:0007669"/>
    <property type="project" value="InterPro"/>
</dbReference>
<feature type="chain" id="PRO_5013153450" description="Beta-glucosidase cel3A" evidence="19">
    <location>
        <begin position="20"/>
        <end position="872"/>
    </location>
</feature>
<evidence type="ECO:0000256" key="11">
    <source>
        <dbReference type="ARBA" id="ARBA00023277"/>
    </source>
</evidence>
<evidence type="ECO:0000256" key="19">
    <source>
        <dbReference type="SAM" id="SignalP"/>
    </source>
</evidence>
<name>A0A179EW42_METCM</name>
<keyword evidence="22" id="KW-1185">Reference proteome</keyword>
<dbReference type="GO" id="GO:0008422">
    <property type="term" value="F:beta-glucosidase activity"/>
    <property type="evidence" value="ECO:0007669"/>
    <property type="project" value="UniProtKB-EC"/>
</dbReference>
<evidence type="ECO:0000256" key="17">
    <source>
        <dbReference type="ARBA" id="ARBA00083611"/>
    </source>
</evidence>
<dbReference type="FunFam" id="3.20.20.300:FF:000002">
    <property type="entry name" value="Probable beta-glucosidase"/>
    <property type="match status" value="1"/>
</dbReference>
<keyword evidence="6" id="KW-0964">Secreted</keyword>
<dbReference type="EMBL" id="LSBJ02000032">
    <property type="protein sequence ID" value="OAQ57401.2"/>
    <property type="molecule type" value="Genomic_DNA"/>
</dbReference>
<comment type="similarity">
    <text evidence="4">Belongs to the glycosyl hydrolase 3 family.</text>
</comment>
<dbReference type="Pfam" id="PF03422">
    <property type="entry name" value="CBM_6"/>
    <property type="match status" value="1"/>
</dbReference>
<keyword evidence="12" id="KW-0326">Glycosidase</keyword>
<dbReference type="Pfam" id="PF14310">
    <property type="entry name" value="Fn3-like"/>
    <property type="match status" value="1"/>
</dbReference>
<evidence type="ECO:0000256" key="8">
    <source>
        <dbReference type="ARBA" id="ARBA00022801"/>
    </source>
</evidence>
<accession>A0A179EW42</accession>
<dbReference type="EC" id="3.2.1.21" evidence="5"/>
<evidence type="ECO:0000256" key="13">
    <source>
        <dbReference type="ARBA" id="ARBA00023326"/>
    </source>
</evidence>
<evidence type="ECO:0000256" key="15">
    <source>
        <dbReference type="ARBA" id="ARBA00078013"/>
    </source>
</evidence>
<protein>
    <recommendedName>
        <fullName evidence="14">Beta-glucosidase cel3A</fullName>
        <ecNumber evidence="5">3.2.1.21</ecNumber>
    </recommendedName>
    <alternativeName>
        <fullName evidence="15">Beta-D-glucoside glucohydrolase cel3A</fullName>
    </alternativeName>
    <alternativeName>
        <fullName evidence="17">Cellobiase cel3A</fullName>
    </alternativeName>
    <alternativeName>
        <fullName evidence="16">Gentiobiase cel3A</fullName>
    </alternativeName>
</protein>
<dbReference type="AlphaFoldDB" id="A0A179EW42"/>
<keyword evidence="10" id="KW-0325">Glycoprotein</keyword>
<evidence type="ECO:0000256" key="12">
    <source>
        <dbReference type="ARBA" id="ARBA00023295"/>
    </source>
</evidence>
<keyword evidence="7 19" id="KW-0732">Signal</keyword>
<dbReference type="PRINTS" id="PR00133">
    <property type="entry name" value="GLHYDRLASE3"/>
</dbReference>
<dbReference type="PANTHER" id="PTHR42715">
    <property type="entry name" value="BETA-GLUCOSIDASE"/>
    <property type="match status" value="1"/>
</dbReference>
<evidence type="ECO:0000256" key="10">
    <source>
        <dbReference type="ARBA" id="ARBA00023180"/>
    </source>
</evidence>
<dbReference type="InterPro" id="IPR002772">
    <property type="entry name" value="Glyco_hydro_3_C"/>
</dbReference>
<dbReference type="InterPro" id="IPR006584">
    <property type="entry name" value="Cellulose-bd_IV"/>
</dbReference>
<keyword evidence="11" id="KW-0119">Carbohydrate metabolism</keyword>
<sequence length="872" mass="93548">MYFVQLVILGAFAAPTALAQNNAPSQGDWADAYRKANSSLAQLSLDEKIGIVTGKGWNLRGPCVGNTHPAQSIRYPSLCLQDGPLGTRWAKGAATAFTPGIMAGATWDIDLIRQRGQYIGEEARAAGIHAHLGPVAGPLGKIARAGRNWEGFSVDPYLQGIANAHTVEGVQSAGVQAVTKHVIANEQELRRKSISSNVDDRVIHELYLWPFADAVHSNTAAIMCSYNKVNGTWACEDDHTLNRLLKDELGFQGYIMTDWDAQHSTDKAAMSGLDMSMPGSSESGENVFWGRQLKEAVEKGVVPAKRVDDMVRRILAAWYLVKQDQNFPPVNITAEVKGDHSRNVRAVARDGIVLLLNKGSILPLKRPGSLAIVGSAAVTNPEGANACEDRACNKGALGMGWGSGTADYPYFISPHDAMKNRAENEHTKVTLSASDDSSQGANAAKGKDIAIVVITSDSGEEYSVVPDSETKDGDRNHLDPWHGGNELVQAVAAANPNTIVVVHSVGPIILEKIYDAPGVKAIVWAGLPSSENGNALVDILYGETSPSGKLPYTIAKSESDYPAKIVDGENDDFDEGLYIDYRHFDHKEIEPRFAFGFGLSYTNFSYSNVQVTSAARSGPASGDIVPGGRSDLWEDVATVSCTVTNKGSVSGAEVAQLYIGLPSSAPKAPPKQLRGFFKLKLKPGESGTATFKLRRRDLSYWDVKSQEWVLPDGTFNVYVGASSRDIRLLGTIAAAGTSAFSSIQAETHSSSNGTSTQETSDAGGGKNVGWIHRGNWLRYDQIEFGNDGATRVTVRVASGARSDIRGEVHISLDSPSAAPICSIPVSNTGGWQSWTSLSANIAAVTGKHTVYLTFSSDQDSDFINVNWFIFSK</sequence>
<dbReference type="GeneID" id="28854330"/>
<dbReference type="InterPro" id="IPR008979">
    <property type="entry name" value="Galactose-bd-like_sf"/>
</dbReference>
<comment type="catalytic activity">
    <reaction evidence="1">
        <text>Hydrolysis of terminal, non-reducing beta-D-glucosyl residues with release of beta-D-glucose.</text>
        <dbReference type="EC" id="3.2.1.21"/>
    </reaction>
</comment>
<evidence type="ECO:0000313" key="22">
    <source>
        <dbReference type="Proteomes" id="UP000078397"/>
    </source>
</evidence>
<dbReference type="RefSeq" id="XP_018135733.2">
    <property type="nucleotide sequence ID" value="XM_018290336.2"/>
</dbReference>
<dbReference type="GO" id="GO:0030245">
    <property type="term" value="P:cellulose catabolic process"/>
    <property type="evidence" value="ECO:0007669"/>
    <property type="project" value="UniProtKB-KW"/>
</dbReference>
<feature type="region of interest" description="Disordered" evidence="18">
    <location>
        <begin position="745"/>
        <end position="767"/>
    </location>
</feature>
<proteinExistence type="inferred from homology"/>
<dbReference type="PROSITE" id="PS51175">
    <property type="entry name" value="CBM6"/>
    <property type="match status" value="1"/>
</dbReference>
<gene>
    <name evidence="21" type="ORF">VFPPC_12470</name>
</gene>
<dbReference type="InterPro" id="IPR050288">
    <property type="entry name" value="Cellulose_deg_GH3"/>
</dbReference>
<dbReference type="InterPro" id="IPR017853">
    <property type="entry name" value="GH"/>
</dbReference>